<organism evidence="1">
    <name type="scientific">Oryza brachyantha</name>
    <name type="common">malo sina</name>
    <dbReference type="NCBI Taxonomy" id="4533"/>
    <lineage>
        <taxon>Eukaryota</taxon>
        <taxon>Viridiplantae</taxon>
        <taxon>Streptophyta</taxon>
        <taxon>Embryophyta</taxon>
        <taxon>Tracheophyta</taxon>
        <taxon>Spermatophyta</taxon>
        <taxon>Magnoliopsida</taxon>
        <taxon>Liliopsida</taxon>
        <taxon>Poales</taxon>
        <taxon>Poaceae</taxon>
        <taxon>BOP clade</taxon>
        <taxon>Oryzoideae</taxon>
        <taxon>Oryzeae</taxon>
        <taxon>Oryzinae</taxon>
        <taxon>Oryza</taxon>
    </lineage>
</organism>
<keyword evidence="2" id="KW-1185">Reference proteome</keyword>
<evidence type="ECO:0000313" key="2">
    <source>
        <dbReference type="Proteomes" id="UP000006038"/>
    </source>
</evidence>
<dbReference type="Proteomes" id="UP000006038">
    <property type="component" value="Chromosome 1"/>
</dbReference>
<dbReference type="Gramene" id="OB01G22630.1">
    <property type="protein sequence ID" value="OB01G22630.1"/>
    <property type="gene ID" value="OB01G22630"/>
</dbReference>
<dbReference type="AlphaFoldDB" id="J3KZ57"/>
<accession>J3KZ57</accession>
<name>J3KZ57_ORYBR</name>
<sequence>MTSICACDGQYVKANKFFLFPDQAELHIVRPYLTSILNSLSLSLISSSFHIMLYQLTR</sequence>
<proteinExistence type="predicted"/>
<reference evidence="1" key="1">
    <citation type="journal article" date="2013" name="Nat. Commun.">
        <title>Whole-genome sequencing of Oryza brachyantha reveals mechanisms underlying Oryza genome evolution.</title>
        <authorList>
            <person name="Chen J."/>
            <person name="Huang Q."/>
            <person name="Gao D."/>
            <person name="Wang J."/>
            <person name="Lang Y."/>
            <person name="Liu T."/>
            <person name="Li B."/>
            <person name="Bai Z."/>
            <person name="Luis Goicoechea J."/>
            <person name="Liang C."/>
            <person name="Chen C."/>
            <person name="Zhang W."/>
            <person name="Sun S."/>
            <person name="Liao Y."/>
            <person name="Zhang X."/>
            <person name="Yang L."/>
            <person name="Song C."/>
            <person name="Wang M."/>
            <person name="Shi J."/>
            <person name="Liu G."/>
            <person name="Liu J."/>
            <person name="Zhou H."/>
            <person name="Zhou W."/>
            <person name="Yu Q."/>
            <person name="An N."/>
            <person name="Chen Y."/>
            <person name="Cai Q."/>
            <person name="Wang B."/>
            <person name="Liu B."/>
            <person name="Min J."/>
            <person name="Huang Y."/>
            <person name="Wu H."/>
            <person name="Li Z."/>
            <person name="Zhang Y."/>
            <person name="Yin Y."/>
            <person name="Song W."/>
            <person name="Jiang J."/>
            <person name="Jackson S.A."/>
            <person name="Wing R.A."/>
            <person name="Wang J."/>
            <person name="Chen M."/>
        </authorList>
    </citation>
    <scope>NUCLEOTIDE SEQUENCE [LARGE SCALE GENOMIC DNA]</scope>
    <source>
        <strain evidence="1">cv. IRGC 101232</strain>
    </source>
</reference>
<reference evidence="1" key="2">
    <citation type="submission" date="2013-04" db="UniProtKB">
        <authorList>
            <consortium name="EnsemblPlants"/>
        </authorList>
    </citation>
    <scope>IDENTIFICATION</scope>
</reference>
<protein>
    <submittedName>
        <fullName evidence="1">Uncharacterized protein</fullName>
    </submittedName>
</protein>
<dbReference type="EnsemblPlants" id="OB01G22630.1">
    <property type="protein sequence ID" value="OB01G22630.1"/>
    <property type="gene ID" value="OB01G22630"/>
</dbReference>
<evidence type="ECO:0000313" key="1">
    <source>
        <dbReference type="EnsemblPlants" id="OB01G22630.1"/>
    </source>
</evidence>
<dbReference type="HOGENOM" id="CLU_2982230_0_0_1"/>